<dbReference type="PANTHER" id="PTHR12250:SF0">
    <property type="entry name" value="GPI ETHANOLAMINE PHOSPHATE TRANSFERASE 1"/>
    <property type="match status" value="1"/>
</dbReference>
<keyword evidence="1" id="KW-1133">Transmembrane helix</keyword>
<name>A0AAE9DT27_CAEBR</name>
<dbReference type="EC" id="2.-.-.-" evidence="1"/>
<dbReference type="InterPro" id="IPR002591">
    <property type="entry name" value="Phosphodiest/P_Trfase"/>
</dbReference>
<dbReference type="Pfam" id="PF01663">
    <property type="entry name" value="Phosphodiest"/>
    <property type="match status" value="1"/>
</dbReference>
<proteinExistence type="inferred from homology"/>
<dbReference type="PANTHER" id="PTHR12250">
    <property type="entry name" value="PHOSPHATIDYLINOSITOL GLYCAN, CLASS N"/>
    <property type="match status" value="1"/>
</dbReference>
<sequence length="282" mass="31675">MSWGILIASITVHLILIYSIFDVYYTSPLVHGIPPQSINSQDFPAKRVFVISADGLRYDTFNKYPEMSPYLHSIMNNRKGIYGLSRSHVPTESRPGHVAIFAGITEDISAVAKGWKKNPVQFDSVFNLSSNSWMWGSPDIVNLFDDLPNAVSYSYSADEEDFAAADASNLDKWVFDKFEDFMASAKTNEELKAKLNKPKSVFFLHLLGIDTNGHGNKPRSTQYIQNIKVVDEGVEKVQKIVDDFFQDQNTAWLFTSDHGMTDWGSHGAGSDDEVLTPFVAWD</sequence>
<dbReference type="Gene3D" id="3.40.720.10">
    <property type="entry name" value="Alkaline Phosphatase, subunit A"/>
    <property type="match status" value="2"/>
</dbReference>
<keyword evidence="1" id="KW-0812">Transmembrane</keyword>
<dbReference type="InterPro" id="IPR037671">
    <property type="entry name" value="PIGN_N"/>
</dbReference>
<gene>
    <name evidence="2" type="ORF">L3Y34_014526</name>
</gene>
<keyword evidence="1" id="KW-0808">Transferase</keyword>
<comment type="caution">
    <text evidence="1">Lacks conserved residue(s) required for the propagation of feature annotation.</text>
</comment>
<comment type="similarity">
    <text evidence="1">Belongs to the PIGG/PIGN/PIGO family. PIGN subfamily.</text>
</comment>
<accession>A0AAE9DT27</accession>
<comment type="pathway">
    <text evidence="1">Glycolipid biosynthesis; glycosylphosphatidylinositol-anchor biosynthesis.</text>
</comment>
<dbReference type="GO" id="GO:0006506">
    <property type="term" value="P:GPI anchor biosynthetic process"/>
    <property type="evidence" value="ECO:0007669"/>
    <property type="project" value="UniProtKB-KW"/>
</dbReference>
<keyword evidence="1" id="KW-0256">Endoplasmic reticulum</keyword>
<evidence type="ECO:0000256" key="1">
    <source>
        <dbReference type="RuleBase" id="RU367138"/>
    </source>
</evidence>
<reference evidence="2 3" key="1">
    <citation type="submission" date="2022-05" db="EMBL/GenBank/DDBJ databases">
        <title>Chromosome-level reference genomes for two strains of Caenorhabditis briggsae: an improved platform for comparative genomics.</title>
        <authorList>
            <person name="Stevens L."/>
            <person name="Andersen E.C."/>
        </authorList>
    </citation>
    <scope>NUCLEOTIDE SEQUENCE [LARGE SCALE GENOMIC DNA]</scope>
    <source>
        <strain evidence="2">QX1410_ONT</strain>
        <tissue evidence="2">Whole-organism</tissue>
    </source>
</reference>
<dbReference type="CDD" id="cd16020">
    <property type="entry name" value="GPI_EPT_1"/>
    <property type="match status" value="1"/>
</dbReference>
<dbReference type="GO" id="GO:0051377">
    <property type="term" value="F:mannose-ethanolamine phosphotransferase activity"/>
    <property type="evidence" value="ECO:0007669"/>
    <property type="project" value="UniProtKB-UniRule"/>
</dbReference>
<protein>
    <recommendedName>
        <fullName evidence="1">GPI ethanolamine phosphate transferase 1</fullName>
        <ecNumber evidence="1">2.-.-.-</ecNumber>
    </recommendedName>
</protein>
<dbReference type="SUPFAM" id="SSF53649">
    <property type="entry name" value="Alkaline phosphatase-like"/>
    <property type="match status" value="1"/>
</dbReference>
<comment type="function">
    <text evidence="1">Ethanolamine phosphate transferase involved in glycosylphosphatidylinositol-anchor biosynthesis. Transfers ethanolamine phosphate to the first alpha-1,4-linked mannose of the glycosylphosphatidylinositol precursor of GPI-anchor.</text>
</comment>
<dbReference type="Proteomes" id="UP000827892">
    <property type="component" value="Chromosome I"/>
</dbReference>
<evidence type="ECO:0000313" key="3">
    <source>
        <dbReference type="Proteomes" id="UP000827892"/>
    </source>
</evidence>
<dbReference type="AlphaFoldDB" id="A0AAE9DT27"/>
<keyword evidence="1" id="KW-0337">GPI-anchor biosynthesis</keyword>
<dbReference type="InterPro" id="IPR017850">
    <property type="entry name" value="Alkaline_phosphatase_core_sf"/>
</dbReference>
<keyword evidence="1" id="KW-0472">Membrane</keyword>
<organism evidence="2 3">
    <name type="scientific">Caenorhabditis briggsae</name>
    <dbReference type="NCBI Taxonomy" id="6238"/>
    <lineage>
        <taxon>Eukaryota</taxon>
        <taxon>Metazoa</taxon>
        <taxon>Ecdysozoa</taxon>
        <taxon>Nematoda</taxon>
        <taxon>Chromadorea</taxon>
        <taxon>Rhabditida</taxon>
        <taxon>Rhabditina</taxon>
        <taxon>Rhabditomorpha</taxon>
        <taxon>Rhabditoidea</taxon>
        <taxon>Rhabditidae</taxon>
        <taxon>Peloderinae</taxon>
        <taxon>Caenorhabditis</taxon>
    </lineage>
</organism>
<dbReference type="GO" id="GO:0005789">
    <property type="term" value="C:endoplasmic reticulum membrane"/>
    <property type="evidence" value="ECO:0007669"/>
    <property type="project" value="UniProtKB-SubCell"/>
</dbReference>
<dbReference type="EMBL" id="CP090891">
    <property type="protein sequence ID" value="ULU10286.1"/>
    <property type="molecule type" value="Genomic_DNA"/>
</dbReference>
<feature type="transmembrane region" description="Helical" evidence="1">
    <location>
        <begin position="6"/>
        <end position="25"/>
    </location>
</feature>
<dbReference type="FunFam" id="3.40.720.10:FF:000091">
    <property type="entry name" value="Phosphatidylinositol glycan anchor biosynthesis, class N"/>
    <property type="match status" value="1"/>
</dbReference>
<evidence type="ECO:0000313" key="2">
    <source>
        <dbReference type="EMBL" id="ULU10286.1"/>
    </source>
</evidence>
<dbReference type="InterPro" id="IPR007070">
    <property type="entry name" value="GPI_EtnP_transferase_1"/>
</dbReference>
<comment type="subcellular location">
    <subcellularLocation>
        <location evidence="1">Endoplasmic reticulum membrane</location>
        <topology evidence="1">Multi-pass membrane protein</topology>
    </subcellularLocation>
</comment>